<sequence length="57" mass="6561">MSVWNLLEYAAWAASALIFLWMVLDAVRVSRDYSEDVLLSSREGEVELADELEARRD</sequence>
<evidence type="ECO:0000313" key="3">
    <source>
        <dbReference type="Proteomes" id="UP001375743"/>
    </source>
</evidence>
<keyword evidence="1" id="KW-0812">Transmembrane</keyword>
<keyword evidence="3" id="KW-1185">Reference proteome</keyword>
<name>A0ABU8XLT4_9PROT</name>
<dbReference type="EMBL" id="JBBLZC010000001">
    <property type="protein sequence ID" value="MEK0081826.1"/>
    <property type="molecule type" value="Genomic_DNA"/>
</dbReference>
<feature type="transmembrane region" description="Helical" evidence="1">
    <location>
        <begin position="6"/>
        <end position="24"/>
    </location>
</feature>
<protein>
    <submittedName>
        <fullName evidence="2">Uncharacterized protein</fullName>
    </submittedName>
</protein>
<comment type="caution">
    <text evidence="2">The sequence shown here is derived from an EMBL/GenBank/DDBJ whole genome shotgun (WGS) entry which is preliminary data.</text>
</comment>
<evidence type="ECO:0000256" key="1">
    <source>
        <dbReference type="SAM" id="Phobius"/>
    </source>
</evidence>
<gene>
    <name evidence="2" type="ORF">U1T56_01580</name>
</gene>
<reference evidence="2 3" key="1">
    <citation type="submission" date="2024-01" db="EMBL/GenBank/DDBJ databases">
        <title>Multi-omics insights into the function and evolution of sodium benzoate biodegradation pathways in Benzoatithermus flavus gen. nov., sp. nov. from hot spring.</title>
        <authorList>
            <person name="Hu C.-J."/>
            <person name="Li W.-J."/>
        </authorList>
    </citation>
    <scope>NUCLEOTIDE SEQUENCE [LARGE SCALE GENOMIC DNA]</scope>
    <source>
        <strain evidence="2 3">SYSU G07066</strain>
    </source>
</reference>
<keyword evidence="1" id="KW-0472">Membrane</keyword>
<keyword evidence="1" id="KW-1133">Transmembrane helix</keyword>
<dbReference type="RefSeq" id="WP_418157669.1">
    <property type="nucleotide sequence ID" value="NZ_JBBLZC010000001.1"/>
</dbReference>
<accession>A0ABU8XLT4</accession>
<proteinExistence type="predicted"/>
<organism evidence="2 3">
    <name type="scientific">Benzoatithermus flavus</name>
    <dbReference type="NCBI Taxonomy" id="3108223"/>
    <lineage>
        <taxon>Bacteria</taxon>
        <taxon>Pseudomonadati</taxon>
        <taxon>Pseudomonadota</taxon>
        <taxon>Alphaproteobacteria</taxon>
        <taxon>Geminicoccales</taxon>
        <taxon>Geminicoccaceae</taxon>
        <taxon>Benzoatithermus</taxon>
    </lineage>
</organism>
<evidence type="ECO:0000313" key="2">
    <source>
        <dbReference type="EMBL" id="MEK0081826.1"/>
    </source>
</evidence>
<dbReference type="Proteomes" id="UP001375743">
    <property type="component" value="Unassembled WGS sequence"/>
</dbReference>